<evidence type="ECO:0000256" key="7">
    <source>
        <dbReference type="ARBA" id="ARBA00023180"/>
    </source>
</evidence>
<feature type="transmembrane region" description="Helical" evidence="9">
    <location>
        <begin position="482"/>
        <end position="502"/>
    </location>
</feature>
<dbReference type="Gene3D" id="1.10.287.70">
    <property type="match status" value="1"/>
</dbReference>
<reference evidence="10" key="2">
    <citation type="journal article" date="2023" name="BMC Genomics">
        <title>Pest status, molecular evolution, and epigenetic factors derived from the genome assembly of Frankliniella fusca, a thysanopteran phytovirus vector.</title>
        <authorList>
            <person name="Catto M.A."/>
            <person name="Labadie P.E."/>
            <person name="Jacobson A.L."/>
            <person name="Kennedy G.G."/>
            <person name="Srinivasan R."/>
            <person name="Hunt B.G."/>
        </authorList>
    </citation>
    <scope>NUCLEOTIDE SEQUENCE</scope>
    <source>
        <strain evidence="10">PL_HMW_Pooled</strain>
    </source>
</reference>
<dbReference type="PANTHER" id="PTHR42643:SF30">
    <property type="entry name" value="IONOTROPIC RECEPTOR 40A-RELATED"/>
    <property type="match status" value="1"/>
</dbReference>
<evidence type="ECO:0000256" key="5">
    <source>
        <dbReference type="ARBA" id="ARBA00023136"/>
    </source>
</evidence>
<evidence type="ECO:0000256" key="3">
    <source>
        <dbReference type="ARBA" id="ARBA00022692"/>
    </source>
</evidence>
<name>A0AAE1LL78_9NEOP</name>
<evidence type="ECO:0000313" key="10">
    <source>
        <dbReference type="EMBL" id="KAK3922609.1"/>
    </source>
</evidence>
<keyword evidence="4 9" id="KW-1133">Transmembrane helix</keyword>
<evidence type="ECO:0000256" key="4">
    <source>
        <dbReference type="ARBA" id="ARBA00022989"/>
    </source>
</evidence>
<accession>A0AAE1LL78</accession>
<evidence type="ECO:0000313" key="11">
    <source>
        <dbReference type="Proteomes" id="UP001219518"/>
    </source>
</evidence>
<feature type="compositionally biased region" description="Basic residues" evidence="8">
    <location>
        <begin position="585"/>
        <end position="600"/>
    </location>
</feature>
<dbReference type="InterPro" id="IPR052192">
    <property type="entry name" value="Insect_Ionotropic_Sensory_Rcpt"/>
</dbReference>
<dbReference type="EMBL" id="JAHWGI010001106">
    <property type="protein sequence ID" value="KAK3922609.1"/>
    <property type="molecule type" value="Genomic_DNA"/>
</dbReference>
<reference evidence="10" key="1">
    <citation type="submission" date="2021-07" db="EMBL/GenBank/DDBJ databases">
        <authorList>
            <person name="Catto M.A."/>
            <person name="Jacobson A."/>
            <person name="Kennedy G."/>
            <person name="Labadie P."/>
            <person name="Hunt B.G."/>
            <person name="Srinivasan R."/>
        </authorList>
    </citation>
    <scope>NUCLEOTIDE SEQUENCE</scope>
    <source>
        <strain evidence="10">PL_HMW_Pooled</strain>
        <tissue evidence="10">Head</tissue>
    </source>
</reference>
<sequence>MEVRIFRSPLHALLVLPAEVSHRLTRGGCGPVLVLTILLTGPLLFGVLEAPRLWRGKAWMARRGRRRISDKKLFGNAVWFSIALFFKQSVRGPEDSHRVRLLTILLSFAATYVIGDMYSANLTSLLARPGRGKAAQCAGGAQSDECSVSSLTVAGSNNLLYHSIFCILLPLKERPISNLEQLAEAMETRGYQLLVEKHSSSYNVLEASSPFPGSRHNGTGVYERLWRLMLRQREVAEVASGEDGMVRVGREPNLAMLGGRETLYFDTRRFGAHRFHLSEKLYTRYSAIALQIGCPYIESINNILMQLFEAGILTKMTEEEYEKLGDKLHDEGPALPERSGGAGEEDAQGQGEDSDGDDGEEGSGSAEGTDMSPTDYGYYQEEDYYDNPQPQDYDGDDEGEPGCCELTADSVSTMPVSVQEDRKQTPETSTATPSTTTPAVTLPPMNAEGPAEGSERVGKKGRSTSSTDETLKPISIKMLQGAFYALLAGYLLAGAVFGLELASKRLEGYDCSCRCYAAARACGERPWVRRCVRACGCCRCCCAGLRGRAAEAKQRVRQAVAAAVLVLRGQQRQRGRGRAREGRRAGRRGGRRRRPPRHARVPQGVRASGAALPLDTVTPDPVMLPAAVLLHGVRGARASFSVQVLGEADSLVCFV</sequence>
<keyword evidence="7" id="KW-0325">Glycoprotein</keyword>
<organism evidence="10 11">
    <name type="scientific">Frankliniella fusca</name>
    <dbReference type="NCBI Taxonomy" id="407009"/>
    <lineage>
        <taxon>Eukaryota</taxon>
        <taxon>Metazoa</taxon>
        <taxon>Ecdysozoa</taxon>
        <taxon>Arthropoda</taxon>
        <taxon>Hexapoda</taxon>
        <taxon>Insecta</taxon>
        <taxon>Pterygota</taxon>
        <taxon>Neoptera</taxon>
        <taxon>Paraneoptera</taxon>
        <taxon>Thysanoptera</taxon>
        <taxon>Terebrantia</taxon>
        <taxon>Thripoidea</taxon>
        <taxon>Thripidae</taxon>
        <taxon>Frankliniella</taxon>
    </lineage>
</organism>
<protein>
    <submittedName>
        <fullName evidence="10">Ionotropic receptor 40a</fullName>
    </submittedName>
</protein>
<keyword evidence="3 9" id="KW-0812">Transmembrane</keyword>
<dbReference type="GO" id="GO:0005886">
    <property type="term" value="C:plasma membrane"/>
    <property type="evidence" value="ECO:0007669"/>
    <property type="project" value="UniProtKB-SubCell"/>
</dbReference>
<dbReference type="SUPFAM" id="SSF53850">
    <property type="entry name" value="Periplasmic binding protein-like II"/>
    <property type="match status" value="1"/>
</dbReference>
<evidence type="ECO:0000256" key="1">
    <source>
        <dbReference type="ARBA" id="ARBA00004651"/>
    </source>
</evidence>
<gene>
    <name evidence="10" type="ORF">KUF71_001405</name>
</gene>
<dbReference type="PANTHER" id="PTHR42643">
    <property type="entry name" value="IONOTROPIC RECEPTOR 20A-RELATED"/>
    <property type="match status" value="1"/>
</dbReference>
<comment type="caution">
    <text evidence="10">The sequence shown here is derived from an EMBL/GenBank/DDBJ whole genome shotgun (WGS) entry which is preliminary data.</text>
</comment>
<keyword evidence="11" id="KW-1185">Reference proteome</keyword>
<dbReference type="Proteomes" id="UP001219518">
    <property type="component" value="Unassembled WGS sequence"/>
</dbReference>
<feature type="compositionally biased region" description="Acidic residues" evidence="8">
    <location>
        <begin position="343"/>
        <end position="361"/>
    </location>
</feature>
<proteinExistence type="predicted"/>
<feature type="region of interest" description="Disordered" evidence="8">
    <location>
        <begin position="571"/>
        <end position="605"/>
    </location>
</feature>
<evidence type="ECO:0000256" key="2">
    <source>
        <dbReference type="ARBA" id="ARBA00022475"/>
    </source>
</evidence>
<keyword evidence="2" id="KW-1003">Cell membrane</keyword>
<feature type="region of interest" description="Disordered" evidence="8">
    <location>
        <begin position="328"/>
        <end position="468"/>
    </location>
</feature>
<keyword evidence="5 9" id="KW-0472">Membrane</keyword>
<feature type="compositionally biased region" description="Low complexity" evidence="8">
    <location>
        <begin position="426"/>
        <end position="444"/>
    </location>
</feature>
<evidence type="ECO:0000256" key="8">
    <source>
        <dbReference type="SAM" id="MobiDB-lite"/>
    </source>
</evidence>
<evidence type="ECO:0000256" key="9">
    <source>
        <dbReference type="SAM" id="Phobius"/>
    </source>
</evidence>
<dbReference type="Gene3D" id="3.40.190.10">
    <property type="entry name" value="Periplasmic binding protein-like II"/>
    <property type="match status" value="2"/>
</dbReference>
<keyword evidence="6 10" id="KW-0675">Receptor</keyword>
<dbReference type="AlphaFoldDB" id="A0AAE1LL78"/>
<evidence type="ECO:0000256" key="6">
    <source>
        <dbReference type="ARBA" id="ARBA00023170"/>
    </source>
</evidence>
<comment type="subcellular location">
    <subcellularLocation>
        <location evidence="1">Cell membrane</location>
        <topology evidence="1">Multi-pass membrane protein</topology>
    </subcellularLocation>
</comment>